<dbReference type="PANTHER" id="PTHR43641">
    <property type="entry name" value="FORMATE ACETYLTRANSFERASE 3-RELATED"/>
    <property type="match status" value="1"/>
</dbReference>
<dbReference type="InterPro" id="IPR001150">
    <property type="entry name" value="Gly_radical"/>
</dbReference>
<dbReference type="SUPFAM" id="SSF51998">
    <property type="entry name" value="PFL-like glycyl radical enzymes"/>
    <property type="match status" value="1"/>
</dbReference>
<dbReference type="GO" id="GO:0005829">
    <property type="term" value="C:cytosol"/>
    <property type="evidence" value="ECO:0007669"/>
    <property type="project" value="TreeGrafter"/>
</dbReference>
<keyword evidence="1 3" id="KW-0556">Organic radical</keyword>
<evidence type="ECO:0000313" key="7">
    <source>
        <dbReference type="Proteomes" id="UP000192418"/>
    </source>
</evidence>
<feature type="domain" description="PFL" evidence="5">
    <location>
        <begin position="12"/>
        <end position="671"/>
    </location>
</feature>
<keyword evidence="7" id="KW-1185">Reference proteome</keyword>
<dbReference type="GO" id="GO:0016829">
    <property type="term" value="F:lyase activity"/>
    <property type="evidence" value="ECO:0007669"/>
    <property type="project" value="UniProtKB-KW"/>
</dbReference>
<dbReference type="InterPro" id="IPR004184">
    <property type="entry name" value="PFL_dom"/>
</dbReference>
<name>A0A1W2CB52_9BACT</name>
<gene>
    <name evidence="6" type="ORF">SAMN02746065_11165</name>
</gene>
<dbReference type="InterPro" id="IPR051215">
    <property type="entry name" value="GRE"/>
</dbReference>
<evidence type="ECO:0000259" key="4">
    <source>
        <dbReference type="PROSITE" id="PS51149"/>
    </source>
</evidence>
<dbReference type="CDD" id="cd01677">
    <property type="entry name" value="PFL2_DhaB_BssA"/>
    <property type="match status" value="1"/>
</dbReference>
<keyword evidence="6" id="KW-0808">Transferase</keyword>
<dbReference type="PROSITE" id="PS51149">
    <property type="entry name" value="GLY_RADICAL_2"/>
    <property type="match status" value="1"/>
</dbReference>
<dbReference type="Pfam" id="PF01228">
    <property type="entry name" value="Gly_radical"/>
    <property type="match status" value="1"/>
</dbReference>
<evidence type="ECO:0000313" key="6">
    <source>
        <dbReference type="EMBL" id="SMC82326.1"/>
    </source>
</evidence>
<dbReference type="EMBL" id="FWXY01000011">
    <property type="protein sequence ID" value="SMC82326.1"/>
    <property type="molecule type" value="Genomic_DNA"/>
</dbReference>
<dbReference type="PANTHER" id="PTHR43641:SF2">
    <property type="entry name" value="DEHYDRATASE YBIW-RELATED"/>
    <property type="match status" value="1"/>
</dbReference>
<keyword evidence="2" id="KW-0456">Lyase</keyword>
<dbReference type="AlphaFoldDB" id="A0A1W2CB52"/>
<evidence type="ECO:0000256" key="3">
    <source>
        <dbReference type="PROSITE-ProRule" id="PRU00493"/>
    </source>
</evidence>
<evidence type="ECO:0000256" key="1">
    <source>
        <dbReference type="ARBA" id="ARBA00022818"/>
    </source>
</evidence>
<dbReference type="OrthoDB" id="9803969at2"/>
<feature type="modified residue" description="Glycine radical" evidence="3">
    <location>
        <position position="774"/>
    </location>
</feature>
<dbReference type="GO" id="GO:0016740">
    <property type="term" value="F:transferase activity"/>
    <property type="evidence" value="ECO:0007669"/>
    <property type="project" value="UniProtKB-KW"/>
</dbReference>
<dbReference type="RefSeq" id="WP_084069504.1">
    <property type="nucleotide sequence ID" value="NZ_FWXY01000011.1"/>
</dbReference>
<dbReference type="STRING" id="1121400.SAMN02746065_11165"/>
<sequence length="800" mass="89827">MKEKSNIITIFSRTELLKKQYFTHKPAICLECAKSRTDVFKETEGEPIIIRRAKAIRRHCRTKTINIQDHELIVGNAGFGPRTACICPELSNHWLGNELDTVSTRPQDPYLITEDQKKLFKKEIEPYWQGKTLSEHWHARIPENTRAIAYKTGIIDADLKLEGGPGEIAPAYEELLLPKGYGGLRKEAETALGSADLTVPENHEKAWFWQSVIIVCDAMEVLARRHAEKAREMALKETDPIRCRELENIAEVCDWVATNPPRTFHEALQLIWFSQIALYMEANAPSYSPGRMDQYMYPYYKNDCEQARLDKEKGQELLECLWVKLAEQVWYQTENSAKYFAGYTAFQNLCVGGVTPNGRDAVNELSYMILDATARVQLCQPSLSVRINRKNPEKFYRKIAEVIRLGTGFPAVHNDDVGIKMLMKKGVTAPEARNWCIVGCVEPNLPGKLSQWSSSGHYNLATAVEFALTNGVHLKSGKSLGLKTGNPVEFKDYEAFENAVMEQIKDQIRHFTISSHIIETLHQELLPMPLASTLMVDCIEKGKDLMRNGAKYTIGPGTNGIGAADLVNSLAAVKQLVFVDKTIKMDELVNAIKDNFKGHEQLQHHLVSKAPKWGNDDDRVDDILVRVMDTINAFHHGLHGVLGSELMPSYYPVSSNVPHGHTVCALPSGRNAYKPLADGCSPCQGTDKLGPTAVLKSMSKLNCEDADGGLLLNMKFDPVVFKDQGGITRLVSLIRSFQDLDLYHVQFNVVDAKTLRLAQASPDEYNSLLVRVAGYSAYFVELSKDIQDDIINRTQYHTVQ</sequence>
<feature type="domain" description="Glycine radical" evidence="4">
    <location>
        <begin position="678"/>
        <end position="799"/>
    </location>
</feature>
<dbReference type="Gene3D" id="3.20.70.20">
    <property type="match status" value="1"/>
</dbReference>
<accession>A0A1W2CB52</accession>
<organism evidence="6 7">
    <name type="scientific">Desulfocicer vacuolatum DSM 3385</name>
    <dbReference type="NCBI Taxonomy" id="1121400"/>
    <lineage>
        <taxon>Bacteria</taxon>
        <taxon>Pseudomonadati</taxon>
        <taxon>Thermodesulfobacteriota</taxon>
        <taxon>Desulfobacteria</taxon>
        <taxon>Desulfobacterales</taxon>
        <taxon>Desulfobacteraceae</taxon>
        <taxon>Desulfocicer</taxon>
    </lineage>
</organism>
<evidence type="ECO:0000256" key="2">
    <source>
        <dbReference type="ARBA" id="ARBA00023239"/>
    </source>
</evidence>
<protein>
    <submittedName>
        <fullName evidence="6">Formate C-acetyltransferase</fullName>
    </submittedName>
</protein>
<dbReference type="InterPro" id="IPR010098">
    <property type="entry name" value="PFL2/GDeHydtase_fam"/>
</dbReference>
<proteinExistence type="predicted"/>
<dbReference type="PROSITE" id="PS51554">
    <property type="entry name" value="PFL"/>
    <property type="match status" value="1"/>
</dbReference>
<dbReference type="Proteomes" id="UP000192418">
    <property type="component" value="Unassembled WGS sequence"/>
</dbReference>
<reference evidence="6 7" key="1">
    <citation type="submission" date="2017-04" db="EMBL/GenBank/DDBJ databases">
        <authorList>
            <person name="Afonso C.L."/>
            <person name="Miller P.J."/>
            <person name="Scott M.A."/>
            <person name="Spackman E."/>
            <person name="Goraichik I."/>
            <person name="Dimitrov K.M."/>
            <person name="Suarez D.L."/>
            <person name="Swayne D.E."/>
        </authorList>
    </citation>
    <scope>NUCLEOTIDE SEQUENCE [LARGE SCALE GENOMIC DNA]</scope>
    <source>
        <strain evidence="6 7">DSM 3385</strain>
    </source>
</reference>
<evidence type="ECO:0000259" key="5">
    <source>
        <dbReference type="PROSITE" id="PS51554"/>
    </source>
</evidence>
<dbReference type="NCBIfam" id="TIGR01774">
    <property type="entry name" value="PFL2-3"/>
    <property type="match status" value="1"/>
</dbReference>
<dbReference type="Pfam" id="PF02901">
    <property type="entry name" value="PFL-like"/>
    <property type="match status" value="1"/>
</dbReference>